<dbReference type="EMBL" id="CAADRP010000001">
    <property type="protein sequence ID" value="VFU20640.1"/>
    <property type="molecule type" value="Genomic_DNA"/>
</dbReference>
<dbReference type="AlphaFoldDB" id="A0A6N2JYR4"/>
<gene>
    <name evidence="1" type="ORF">SVIM_LOCUS7138</name>
</gene>
<organism evidence="1">
    <name type="scientific">Salix viminalis</name>
    <name type="common">Common osier</name>
    <name type="synonym">Basket willow</name>
    <dbReference type="NCBI Taxonomy" id="40686"/>
    <lineage>
        <taxon>Eukaryota</taxon>
        <taxon>Viridiplantae</taxon>
        <taxon>Streptophyta</taxon>
        <taxon>Embryophyta</taxon>
        <taxon>Tracheophyta</taxon>
        <taxon>Spermatophyta</taxon>
        <taxon>Magnoliopsida</taxon>
        <taxon>eudicotyledons</taxon>
        <taxon>Gunneridae</taxon>
        <taxon>Pentapetalae</taxon>
        <taxon>rosids</taxon>
        <taxon>fabids</taxon>
        <taxon>Malpighiales</taxon>
        <taxon>Salicaceae</taxon>
        <taxon>Saliceae</taxon>
        <taxon>Salix</taxon>
    </lineage>
</organism>
<protein>
    <submittedName>
        <fullName evidence="1">Uncharacterized protein</fullName>
    </submittedName>
</protein>
<evidence type="ECO:0000313" key="1">
    <source>
        <dbReference type="EMBL" id="VFU20640.1"/>
    </source>
</evidence>
<proteinExistence type="predicted"/>
<name>A0A6N2JYR4_SALVM</name>
<sequence>MIRKQQALSATFTMEDRLIELEALQKALREGTAPQISSRPPARPLAIQSYASNACQVMLVSFNEMSDVWLTRPCQ</sequence>
<accession>A0A6N2JYR4</accession>
<reference evidence="1" key="1">
    <citation type="submission" date="2019-03" db="EMBL/GenBank/DDBJ databases">
        <authorList>
            <person name="Mank J."/>
            <person name="Almeida P."/>
        </authorList>
    </citation>
    <scope>NUCLEOTIDE SEQUENCE</scope>
    <source>
        <strain evidence="1">78183</strain>
    </source>
</reference>